<accession>A0ACC3BK74</accession>
<protein>
    <submittedName>
        <fullName evidence="1">Uncharacterized protein</fullName>
    </submittedName>
</protein>
<reference evidence="1" key="1">
    <citation type="submission" date="2019-11" db="EMBL/GenBank/DDBJ databases">
        <title>Nori genome reveals adaptations in red seaweeds to the harsh intertidal environment.</title>
        <authorList>
            <person name="Wang D."/>
            <person name="Mao Y."/>
        </authorList>
    </citation>
    <scope>NUCLEOTIDE SEQUENCE</scope>
    <source>
        <tissue evidence="1">Gametophyte</tissue>
    </source>
</reference>
<sequence length="951" mass="94002">MPRHQRTSPGGTPPPAATADSDPESSPTGVVDVPRRAMTVPAASSRGGDRGGDRGGGKADKFRRRYKARMRPEWKAEYVPYGRIRKAIKRLPSARRPSVAAAATPSASGVSLLSAGSGGGGGGGGVLDRLRSTLSFGGGASDASAGGGGSGGDGGGAAVGVPPEAVAAVAADLHRAIADATLFYLMEQGRLAGGLRELLAHPDWAAVVDGDASDDDADDGLPPVDAAGMAGRLAQLTEEAHRLSLRALALLAFGRVNEKAAAKLGAKLAARVGWDPLAGGVSTRRPRGGGTSRRGGGGGGASAAHNSADGGGGGGGRGGAHHAADVIADAVAGYGVTAAAVAATGLAPAGLGAGRYAGLRALLGRLCLALGELDAAAGRLVRSLDDLGMRVDAGVPADVGYGATAVTLRSADGGGCGGLSAVAVGELVERLDKASADNANLVRRLGTAAALMEEGTVSVTRTLALQSGIEWASDDDDDGDAAEGESEADGGGAAGGVGTADGDRSNRVGTPLRSVGAPPPPESHFVLNLASAFLYVVSMYVCAPTAGAYAAQLGASESFAGVIVGLTPFAGLFSSVAFSAASNGGTVKAPLLVASTSCLAGNALYAAAYTAQSLPLVLVGRLLVGCGGARAINRRFISDFSARADRTRRSAAFVSVSALGMAAGPALASALSRAPEGVIGGLAFNRLTTPGWALVAVWAVYIMVAAELLVASAGTVTVAFGWGAGTVGAFLAALGLLMFPAAALGSALLRAARYDDRRPLLWTMMSLGVGCVAIIPLPWVRGAYTAAHYVVAAVIIFVSSNLVEAHAMALLVDTMPTCLAGGTLNGGLLSTEAGMLGRAIGDLGVTLAGVGHRPDQAGTAAAASAERIMLLARAYVPLAAAMGLTVWAVAASFSLLGGDGDDDDDDTESEGEAIGGGQAVAGEGGGRGSDLEGGVRDGGKTVSWKVSQTAA</sequence>
<keyword evidence="2" id="KW-1185">Reference proteome</keyword>
<gene>
    <name evidence="1" type="ORF">I4F81_000627</name>
</gene>
<proteinExistence type="predicted"/>
<evidence type="ECO:0000313" key="2">
    <source>
        <dbReference type="Proteomes" id="UP000798662"/>
    </source>
</evidence>
<name>A0ACC3BK74_PYRYE</name>
<comment type="caution">
    <text evidence="1">The sequence shown here is derived from an EMBL/GenBank/DDBJ whole genome shotgun (WGS) entry which is preliminary data.</text>
</comment>
<organism evidence="1 2">
    <name type="scientific">Pyropia yezoensis</name>
    <name type="common">Susabi-nori</name>
    <name type="synonym">Porphyra yezoensis</name>
    <dbReference type="NCBI Taxonomy" id="2788"/>
    <lineage>
        <taxon>Eukaryota</taxon>
        <taxon>Rhodophyta</taxon>
        <taxon>Bangiophyceae</taxon>
        <taxon>Bangiales</taxon>
        <taxon>Bangiaceae</taxon>
        <taxon>Pyropia</taxon>
    </lineage>
</organism>
<dbReference type="EMBL" id="CM020618">
    <property type="protein sequence ID" value="KAK1858013.1"/>
    <property type="molecule type" value="Genomic_DNA"/>
</dbReference>
<dbReference type="Proteomes" id="UP000798662">
    <property type="component" value="Chromosome 1"/>
</dbReference>
<evidence type="ECO:0000313" key="1">
    <source>
        <dbReference type="EMBL" id="KAK1858013.1"/>
    </source>
</evidence>